<evidence type="ECO:0000256" key="3">
    <source>
        <dbReference type="ARBA" id="ARBA00022691"/>
    </source>
</evidence>
<dbReference type="GO" id="GO:0003677">
    <property type="term" value="F:DNA binding"/>
    <property type="evidence" value="ECO:0007669"/>
    <property type="project" value="TreeGrafter"/>
</dbReference>
<evidence type="ECO:0000256" key="8">
    <source>
        <dbReference type="RuleBase" id="RU000417"/>
    </source>
</evidence>
<dbReference type="PANTHER" id="PTHR10629">
    <property type="entry name" value="CYTOSINE-SPECIFIC METHYLTRANSFERASE"/>
    <property type="match status" value="1"/>
</dbReference>
<evidence type="ECO:0000256" key="5">
    <source>
        <dbReference type="ARBA" id="ARBA00047422"/>
    </source>
</evidence>
<dbReference type="InterPro" id="IPR029063">
    <property type="entry name" value="SAM-dependent_MTases_sf"/>
</dbReference>
<dbReference type="KEGG" id="rbc:BN938_1849"/>
<dbReference type="GO" id="GO:0032259">
    <property type="term" value="P:methylation"/>
    <property type="evidence" value="ECO:0007669"/>
    <property type="project" value="UniProtKB-KW"/>
</dbReference>
<keyword evidence="3 6" id="KW-0949">S-adenosyl-L-methionine</keyword>
<dbReference type="eggNOG" id="COG0270">
    <property type="taxonomic scope" value="Bacteria"/>
</dbReference>
<proteinExistence type="inferred from homology"/>
<keyword evidence="4" id="KW-0680">Restriction system</keyword>
<sequence length="413" mass="47741">MKPLKFIDLFAGAGGLSEGFIRQGYTPIAHVEMNTHACDTLKTRMVYHQLATAKDKLGIYTQYLKGQISRDEFWSHGTADVLDSVINIEISDKTIDSIFDRIDKLKQEDSVDIVIGGPPCQAYSVAGRARDPQSMETDPRNFLYKYYLQFLQRYKPKMFVFENVPGILSAKNGEHFENIKKGIEEAGYNLDYRILDASKFGVIQNRKRVILIGWQKELKLSYPEFEQVENNNEILRDLFYDLPWLAPGTGEQTTLYTKPCNTYLNESKIRSNDEFVTQHIVRPHNTRDIEIYRRAITMWLNERKRLNYATLPDELKTHSNQKSFLNRFQVVDNIGCSHTVVAHIAMDGHYYIYPDLKQIRSISIREAARIQSFPDNYFFEGGRTNAFKQIGNAVPVLMADKIANKLIEQLKRL</sequence>
<dbReference type="NCBIfam" id="TIGR00675">
    <property type="entry name" value="dcm"/>
    <property type="match status" value="1"/>
</dbReference>
<dbReference type="GO" id="GO:0044027">
    <property type="term" value="P:negative regulation of gene expression via chromosomal CpG island methylation"/>
    <property type="evidence" value="ECO:0007669"/>
    <property type="project" value="TreeGrafter"/>
</dbReference>
<accession>A0A060RDL9</accession>
<dbReference type="PRINTS" id="PR00105">
    <property type="entry name" value="C5METTRFRASE"/>
</dbReference>
<dbReference type="GO" id="GO:0003886">
    <property type="term" value="F:DNA (cytosine-5-)-methyltransferase activity"/>
    <property type="evidence" value="ECO:0007669"/>
    <property type="project" value="UniProtKB-EC"/>
</dbReference>
<evidence type="ECO:0000256" key="7">
    <source>
        <dbReference type="RuleBase" id="RU000416"/>
    </source>
</evidence>
<gene>
    <name evidence="9" type="ORF">BN938_1849</name>
</gene>
<dbReference type="EMBL" id="HG934468">
    <property type="protein sequence ID" value="CDN31929.1"/>
    <property type="molecule type" value="Genomic_DNA"/>
</dbReference>
<dbReference type="PATRIC" id="fig|1433126.3.peg.1828"/>
<comment type="similarity">
    <text evidence="6 7">Belongs to the class I-like SAM-binding methyltransferase superfamily. C5-methyltransferase family.</text>
</comment>
<reference evidence="9 10" key="1">
    <citation type="journal article" date="2015" name="Genome Announc.">
        <title>Complete Genome Sequence of the Novel Leech Symbiont Mucinivorans hirudinis M3T.</title>
        <authorList>
            <person name="Nelson M.C."/>
            <person name="Bomar L."/>
            <person name="Graf J."/>
        </authorList>
    </citation>
    <scope>NUCLEOTIDE SEQUENCE [LARGE SCALE GENOMIC DNA]</scope>
    <source>
        <strain evidence="10">M3</strain>
    </source>
</reference>
<keyword evidence="10" id="KW-1185">Reference proteome</keyword>
<evidence type="ECO:0000313" key="9">
    <source>
        <dbReference type="EMBL" id="CDN31929.1"/>
    </source>
</evidence>
<protein>
    <recommendedName>
        <fullName evidence="8">Cytosine-specific methyltransferase</fullName>
        <ecNumber evidence="8">2.1.1.37</ecNumber>
    </recommendedName>
</protein>
<evidence type="ECO:0000256" key="2">
    <source>
        <dbReference type="ARBA" id="ARBA00022679"/>
    </source>
</evidence>
<dbReference type="GO" id="GO:0009307">
    <property type="term" value="P:DNA restriction-modification system"/>
    <property type="evidence" value="ECO:0007669"/>
    <property type="project" value="UniProtKB-KW"/>
</dbReference>
<dbReference type="PROSITE" id="PS00095">
    <property type="entry name" value="C5_MTASE_2"/>
    <property type="match status" value="1"/>
</dbReference>
<dbReference type="OrthoDB" id="32195at2"/>
<dbReference type="AlphaFoldDB" id="A0A060RDL9"/>
<dbReference type="STRING" id="1433126.BN938_1849"/>
<dbReference type="HOGENOM" id="CLU_006958_2_4_10"/>
<dbReference type="InterPro" id="IPR050390">
    <property type="entry name" value="C5-Methyltransferase"/>
</dbReference>
<dbReference type="SUPFAM" id="SSF53335">
    <property type="entry name" value="S-adenosyl-L-methionine-dependent methyltransferases"/>
    <property type="match status" value="1"/>
</dbReference>
<organism evidence="9 10">
    <name type="scientific">Mucinivorans hirudinis</name>
    <dbReference type="NCBI Taxonomy" id="1433126"/>
    <lineage>
        <taxon>Bacteria</taxon>
        <taxon>Pseudomonadati</taxon>
        <taxon>Bacteroidota</taxon>
        <taxon>Bacteroidia</taxon>
        <taxon>Bacteroidales</taxon>
        <taxon>Rikenellaceae</taxon>
        <taxon>Mucinivorans</taxon>
    </lineage>
</organism>
<dbReference type="InterPro" id="IPR031303">
    <property type="entry name" value="C5_meth_CS"/>
</dbReference>
<evidence type="ECO:0000256" key="1">
    <source>
        <dbReference type="ARBA" id="ARBA00022603"/>
    </source>
</evidence>
<evidence type="ECO:0000256" key="4">
    <source>
        <dbReference type="ARBA" id="ARBA00022747"/>
    </source>
</evidence>
<dbReference type="InterPro" id="IPR018117">
    <property type="entry name" value="C5_DNA_meth_AS"/>
</dbReference>
<dbReference type="REBASE" id="88600">
    <property type="entry name" value="M.MhiM3ORF1849P"/>
</dbReference>
<keyword evidence="2 6" id="KW-0808">Transferase</keyword>
<evidence type="ECO:0000313" key="10">
    <source>
        <dbReference type="Proteomes" id="UP000027616"/>
    </source>
</evidence>
<dbReference type="Proteomes" id="UP000027616">
    <property type="component" value="Chromosome I"/>
</dbReference>
<dbReference type="PROSITE" id="PS00094">
    <property type="entry name" value="C5_MTASE_1"/>
    <property type="match status" value="1"/>
</dbReference>
<evidence type="ECO:0000256" key="6">
    <source>
        <dbReference type="PROSITE-ProRule" id="PRU01016"/>
    </source>
</evidence>
<feature type="active site" evidence="6">
    <location>
        <position position="120"/>
    </location>
</feature>
<keyword evidence="1 6" id="KW-0489">Methyltransferase</keyword>
<dbReference type="Pfam" id="PF00145">
    <property type="entry name" value="DNA_methylase"/>
    <property type="match status" value="2"/>
</dbReference>
<dbReference type="Gene3D" id="3.90.120.10">
    <property type="entry name" value="DNA Methylase, subunit A, domain 2"/>
    <property type="match status" value="1"/>
</dbReference>
<comment type="catalytic activity">
    <reaction evidence="5 8">
        <text>a 2'-deoxycytidine in DNA + S-adenosyl-L-methionine = a 5-methyl-2'-deoxycytidine in DNA + S-adenosyl-L-homocysteine + H(+)</text>
        <dbReference type="Rhea" id="RHEA:13681"/>
        <dbReference type="Rhea" id="RHEA-COMP:11369"/>
        <dbReference type="Rhea" id="RHEA-COMP:11370"/>
        <dbReference type="ChEBI" id="CHEBI:15378"/>
        <dbReference type="ChEBI" id="CHEBI:57856"/>
        <dbReference type="ChEBI" id="CHEBI:59789"/>
        <dbReference type="ChEBI" id="CHEBI:85452"/>
        <dbReference type="ChEBI" id="CHEBI:85454"/>
        <dbReference type="EC" id="2.1.1.37"/>
    </reaction>
</comment>
<dbReference type="Gene3D" id="3.40.50.150">
    <property type="entry name" value="Vaccinia Virus protein VP39"/>
    <property type="match status" value="1"/>
</dbReference>
<dbReference type="PANTHER" id="PTHR10629:SF52">
    <property type="entry name" value="DNA (CYTOSINE-5)-METHYLTRANSFERASE 1"/>
    <property type="match status" value="1"/>
</dbReference>
<name>A0A060RDL9_9BACT</name>
<dbReference type="PROSITE" id="PS51679">
    <property type="entry name" value="SAM_MT_C5"/>
    <property type="match status" value="1"/>
</dbReference>
<dbReference type="EC" id="2.1.1.37" evidence="8"/>
<dbReference type="InterPro" id="IPR001525">
    <property type="entry name" value="C5_MeTfrase"/>
</dbReference>